<evidence type="ECO:0000256" key="1">
    <source>
        <dbReference type="ARBA" id="ARBA00022737"/>
    </source>
</evidence>
<dbReference type="Pfam" id="PF12796">
    <property type="entry name" value="Ank_2"/>
    <property type="match status" value="1"/>
</dbReference>
<dbReference type="InterPro" id="IPR002110">
    <property type="entry name" value="Ankyrin_rpt"/>
</dbReference>
<dbReference type="OrthoDB" id="5122169at2759"/>
<dbReference type="SUPFAM" id="SSF48403">
    <property type="entry name" value="Ankyrin repeat"/>
    <property type="match status" value="1"/>
</dbReference>
<dbReference type="GeneID" id="59312061"/>
<keyword evidence="6" id="KW-1185">Reference proteome</keyword>
<dbReference type="SMART" id="SM00248">
    <property type="entry name" value="ANK"/>
    <property type="match status" value="4"/>
</dbReference>
<evidence type="ECO:0000313" key="5">
    <source>
        <dbReference type="EMBL" id="KAF5585149.1"/>
    </source>
</evidence>
<sequence length="351" mass="40089">MTTSRYSTLFRKYDDKTDLPSVDRRKQQQLIKVEQNPKDLFFLNVTMTIFYRLARLDVVNHVWSHSHLHLAAFYGWVDIIQDLLNLGSNPDVQDSKGLTALHAACASGEEGTAEVVEVLLKNGADPNLKADATEFAPIHHLIEASCNAAEPWDCNGKWEALLKGGADINSRDKHGRAPIHLASCIPWCNNVFALLHKRGARLDLIDHMRRSILHYVAMYGDLDHISYLRKHGLTEPDPDGKDINNQTPLGWLGWRINSNQEKLLENMKRPTEEVIKAFNSLINEIRIHRWQDGHGTSYQDDSSCWRQVKTTKHLTPGENRINLPIRPKPTLTSPPSIEQKMHVKERRAYYA</sequence>
<dbReference type="PRINTS" id="PR01415">
    <property type="entry name" value="ANKYRIN"/>
</dbReference>
<evidence type="ECO:0000256" key="4">
    <source>
        <dbReference type="SAM" id="MobiDB-lite"/>
    </source>
</evidence>
<proteinExistence type="predicted"/>
<feature type="repeat" description="ANK" evidence="3">
    <location>
        <begin position="63"/>
        <end position="95"/>
    </location>
</feature>
<dbReference type="PANTHER" id="PTHR24201">
    <property type="entry name" value="ANK_REP_REGION DOMAIN-CONTAINING PROTEIN"/>
    <property type="match status" value="1"/>
</dbReference>
<reference evidence="5 6" key="1">
    <citation type="submission" date="2020-05" db="EMBL/GenBank/DDBJ databases">
        <title>Identification and distribution of gene clusters putatively required for synthesis of sphingolipid metabolism inhibitors in phylogenetically diverse species of the filamentous fungus Fusarium.</title>
        <authorList>
            <person name="Kim H.-S."/>
            <person name="Busman M."/>
            <person name="Brown D.W."/>
            <person name="Divon H."/>
            <person name="Uhlig S."/>
            <person name="Proctor R.H."/>
        </authorList>
    </citation>
    <scope>NUCLEOTIDE SEQUENCE [LARGE SCALE GENOMIC DNA]</scope>
    <source>
        <strain evidence="5 6">NRRL 66333</strain>
    </source>
</reference>
<dbReference type="AlphaFoldDB" id="A0A8H5L2I8"/>
<keyword evidence="1" id="KW-0677">Repeat</keyword>
<organism evidence="5 6">
    <name type="scientific">Gibberella subglutinans</name>
    <name type="common">Fusarium subglutinans</name>
    <dbReference type="NCBI Taxonomy" id="42677"/>
    <lineage>
        <taxon>Eukaryota</taxon>
        <taxon>Fungi</taxon>
        <taxon>Dikarya</taxon>
        <taxon>Ascomycota</taxon>
        <taxon>Pezizomycotina</taxon>
        <taxon>Sordariomycetes</taxon>
        <taxon>Hypocreomycetidae</taxon>
        <taxon>Hypocreales</taxon>
        <taxon>Nectriaceae</taxon>
        <taxon>Fusarium</taxon>
        <taxon>Fusarium fujikuroi species complex</taxon>
    </lineage>
</organism>
<dbReference type="InterPro" id="IPR050776">
    <property type="entry name" value="Ank_Repeat/CDKN_Inhibitor"/>
</dbReference>
<name>A0A8H5L2I8_GIBSU</name>
<dbReference type="EMBL" id="JAAOAV010000274">
    <property type="protein sequence ID" value="KAF5585149.1"/>
    <property type="molecule type" value="Genomic_DNA"/>
</dbReference>
<protein>
    <recommendedName>
        <fullName evidence="7">Ankyrin</fullName>
    </recommendedName>
</protein>
<gene>
    <name evidence="5" type="ORF">FSUBG_12544</name>
</gene>
<keyword evidence="2 3" id="KW-0040">ANK repeat</keyword>
<evidence type="ECO:0000256" key="3">
    <source>
        <dbReference type="PROSITE-ProRule" id="PRU00023"/>
    </source>
</evidence>
<feature type="region of interest" description="Disordered" evidence="4">
    <location>
        <begin position="317"/>
        <end position="344"/>
    </location>
</feature>
<comment type="caution">
    <text evidence="5">The sequence shown here is derived from an EMBL/GenBank/DDBJ whole genome shotgun (WGS) entry which is preliminary data.</text>
</comment>
<dbReference type="PROSITE" id="PS50088">
    <property type="entry name" value="ANK_REPEAT"/>
    <property type="match status" value="2"/>
</dbReference>
<dbReference type="PROSITE" id="PS50297">
    <property type="entry name" value="ANK_REP_REGION"/>
    <property type="match status" value="2"/>
</dbReference>
<evidence type="ECO:0008006" key="7">
    <source>
        <dbReference type="Google" id="ProtNLM"/>
    </source>
</evidence>
<evidence type="ECO:0000313" key="6">
    <source>
        <dbReference type="Proteomes" id="UP000547976"/>
    </source>
</evidence>
<dbReference type="Gene3D" id="1.25.40.20">
    <property type="entry name" value="Ankyrin repeat-containing domain"/>
    <property type="match status" value="1"/>
</dbReference>
<dbReference type="Proteomes" id="UP000547976">
    <property type="component" value="Unassembled WGS sequence"/>
</dbReference>
<evidence type="ECO:0000256" key="2">
    <source>
        <dbReference type="ARBA" id="ARBA00023043"/>
    </source>
</evidence>
<accession>A0A8H5L2I8</accession>
<dbReference type="InterPro" id="IPR036770">
    <property type="entry name" value="Ankyrin_rpt-contain_sf"/>
</dbReference>
<dbReference type="RefSeq" id="XP_036531978.1">
    <property type="nucleotide sequence ID" value="XM_036677343.1"/>
</dbReference>
<feature type="repeat" description="ANK" evidence="3">
    <location>
        <begin position="96"/>
        <end position="131"/>
    </location>
</feature>